<proteinExistence type="predicted"/>
<organism evidence="5 6">
    <name type="scientific">Sinorhizobium saheli</name>
    <dbReference type="NCBI Taxonomy" id="36856"/>
    <lineage>
        <taxon>Bacteria</taxon>
        <taxon>Pseudomonadati</taxon>
        <taxon>Pseudomonadota</taxon>
        <taxon>Alphaproteobacteria</taxon>
        <taxon>Hyphomicrobiales</taxon>
        <taxon>Rhizobiaceae</taxon>
        <taxon>Sinorhizobium/Ensifer group</taxon>
        <taxon>Sinorhizobium</taxon>
    </lineage>
</organism>
<keyword evidence="2 3" id="KW-0732">Signal</keyword>
<dbReference type="InterPro" id="IPR001638">
    <property type="entry name" value="Solute-binding_3/MltF_N"/>
</dbReference>
<reference evidence="5 6" key="1">
    <citation type="submission" date="2015-11" db="EMBL/GenBank/DDBJ databases">
        <title>Ensifer anhuiense sp. nov., an effective nitrogen fixation bacterium with Glycine soja.</title>
        <authorList>
            <person name="Yan H."/>
            <person name="Chen W."/>
        </authorList>
    </citation>
    <scope>NUCLEOTIDE SEQUENCE [LARGE SCALE GENOMIC DNA]</scope>
    <source>
        <strain evidence="5 6">LMG 7837</strain>
    </source>
</reference>
<name>A0A178YRT0_SINSA</name>
<keyword evidence="6" id="KW-1185">Reference proteome</keyword>
<evidence type="ECO:0000259" key="4">
    <source>
        <dbReference type="SMART" id="SM00062"/>
    </source>
</evidence>
<dbReference type="SUPFAM" id="SSF53850">
    <property type="entry name" value="Periplasmic binding protein-like II"/>
    <property type="match status" value="1"/>
</dbReference>
<dbReference type="GO" id="GO:0042597">
    <property type="term" value="C:periplasmic space"/>
    <property type="evidence" value="ECO:0007669"/>
    <property type="project" value="UniProtKB-SubCell"/>
</dbReference>
<feature type="domain" description="Solute-binding protein family 3/N-terminal" evidence="4">
    <location>
        <begin position="25"/>
        <end position="257"/>
    </location>
</feature>
<dbReference type="Pfam" id="PF00497">
    <property type="entry name" value="SBP_bac_3"/>
    <property type="match status" value="1"/>
</dbReference>
<dbReference type="OrthoDB" id="176845at2"/>
<comment type="subcellular location">
    <subcellularLocation>
        <location evidence="1">Periplasm</location>
    </subcellularLocation>
</comment>
<dbReference type="STRING" id="36856.ATB98_05455"/>
<feature type="signal peptide" evidence="3">
    <location>
        <begin position="1"/>
        <end position="23"/>
    </location>
</feature>
<dbReference type="PANTHER" id="PTHR35936">
    <property type="entry name" value="MEMBRANE-BOUND LYTIC MUREIN TRANSGLYCOSYLASE F"/>
    <property type="match status" value="1"/>
</dbReference>
<evidence type="ECO:0000313" key="6">
    <source>
        <dbReference type="Proteomes" id="UP000078507"/>
    </source>
</evidence>
<dbReference type="EMBL" id="LNQB01000040">
    <property type="protein sequence ID" value="OAP50268.1"/>
    <property type="molecule type" value="Genomic_DNA"/>
</dbReference>
<evidence type="ECO:0000256" key="3">
    <source>
        <dbReference type="SAM" id="SignalP"/>
    </source>
</evidence>
<dbReference type="InterPro" id="IPR022448">
    <property type="entry name" value="Quinoprotein_dehydrogenase"/>
</dbReference>
<evidence type="ECO:0000313" key="5">
    <source>
        <dbReference type="EMBL" id="OAP50268.1"/>
    </source>
</evidence>
<dbReference type="SMART" id="SM00062">
    <property type="entry name" value="PBPb"/>
    <property type="match status" value="1"/>
</dbReference>
<evidence type="ECO:0000256" key="2">
    <source>
        <dbReference type="ARBA" id="ARBA00022729"/>
    </source>
</evidence>
<dbReference type="AlphaFoldDB" id="A0A178YRT0"/>
<protein>
    <submittedName>
        <fullName evidence="5">Amino acid ABC transporter substrate-binding protein</fullName>
    </submittedName>
</protein>
<dbReference type="NCBIfam" id="TIGR03871">
    <property type="entry name" value="ABC_peri_MoxJ_2"/>
    <property type="match status" value="1"/>
</dbReference>
<dbReference type="Proteomes" id="UP000078507">
    <property type="component" value="Unassembled WGS sequence"/>
</dbReference>
<feature type="chain" id="PRO_5008098153" evidence="3">
    <location>
        <begin position="24"/>
        <end position="273"/>
    </location>
</feature>
<gene>
    <name evidence="5" type="ORF">ATB98_05455</name>
</gene>
<accession>A0A178YRT0</accession>
<comment type="caution">
    <text evidence="5">The sequence shown here is derived from an EMBL/GenBank/DDBJ whole genome shotgun (WGS) entry which is preliminary data.</text>
</comment>
<dbReference type="RefSeq" id="WP_066868156.1">
    <property type="nucleotide sequence ID" value="NZ_LNQB01000040.1"/>
</dbReference>
<dbReference type="Gene3D" id="3.40.190.10">
    <property type="entry name" value="Periplasmic binding protein-like II"/>
    <property type="match status" value="2"/>
</dbReference>
<sequence length="273" mass="30089">MSSRCLDAAAALLLCLGAWGAEARTLRVCADPNNLPFSNRRGEGFENKIAELLAHELNATLVYTWRAQRRGFLRETLNAERCDVVIGIPAELESVGTTRPYYRSAYVFVTRDKEPRIASFDDPALRHKTLGVQLIGDDGWNTPPAHALTRRGIVDNIRGYTLYGDYREPNPTARIVTAVAHGEIDVALAWGPLGGYFAALEHPALQVSPVKPLDEPGLPMAWDISMAVRKDDRARLSEMNALLARLKPEIDAILAEYHVPRLPSAPGSLDTKP</sequence>
<dbReference type="PANTHER" id="PTHR35936:SF17">
    <property type="entry name" value="ARGININE-BINDING EXTRACELLULAR PROTEIN ARTP"/>
    <property type="match status" value="1"/>
</dbReference>
<evidence type="ECO:0000256" key="1">
    <source>
        <dbReference type="ARBA" id="ARBA00004418"/>
    </source>
</evidence>